<organism evidence="5 7">
    <name type="scientific">Tamilnaduibacter salinus</name>
    <dbReference type="NCBI Taxonomy" id="1484056"/>
    <lineage>
        <taxon>Bacteria</taxon>
        <taxon>Pseudomonadati</taxon>
        <taxon>Pseudomonadota</taxon>
        <taxon>Gammaproteobacteria</taxon>
        <taxon>Pseudomonadales</taxon>
        <taxon>Marinobacteraceae</taxon>
        <taxon>Tamilnaduibacter</taxon>
    </lineage>
</organism>
<accession>A0A2A2HZ52</accession>
<gene>
    <name evidence="6" type="ORF">C8D92_104216</name>
    <name evidence="5" type="ORF">CF392_15355</name>
</gene>
<keyword evidence="3" id="KW-0732">Signal</keyword>
<feature type="coiled-coil region" evidence="1">
    <location>
        <begin position="129"/>
        <end position="195"/>
    </location>
</feature>
<feature type="chain" id="PRO_5033298855" evidence="3">
    <location>
        <begin position="25"/>
        <end position="217"/>
    </location>
</feature>
<evidence type="ECO:0000259" key="4">
    <source>
        <dbReference type="Pfam" id="PF13511"/>
    </source>
</evidence>
<reference evidence="6 8" key="2">
    <citation type="submission" date="2018-04" db="EMBL/GenBank/DDBJ databases">
        <title>Genomic Encyclopedia of Type Strains, Phase IV (KMG-IV): sequencing the most valuable type-strain genomes for metagenomic binning, comparative biology and taxonomic classification.</title>
        <authorList>
            <person name="Goeker M."/>
        </authorList>
    </citation>
    <scope>NUCLEOTIDE SEQUENCE [LARGE SCALE GENOMIC DNA]</scope>
    <source>
        <strain evidence="6 8">DSM 28688</strain>
    </source>
</reference>
<dbReference type="EMBL" id="QEKQ01000004">
    <property type="protein sequence ID" value="PVY76983.1"/>
    <property type="molecule type" value="Genomic_DNA"/>
</dbReference>
<evidence type="ECO:0000256" key="2">
    <source>
        <dbReference type="SAM" id="MobiDB-lite"/>
    </source>
</evidence>
<keyword evidence="7" id="KW-1185">Reference proteome</keyword>
<dbReference type="OrthoDB" id="6080407at2"/>
<reference evidence="5 7" key="1">
    <citation type="submission" date="2017-07" db="EMBL/GenBank/DDBJ databases">
        <title>Tamlnaduibacter salinus (Mi-7) genome sequencing.</title>
        <authorList>
            <person name="Verma A."/>
            <person name="Krishnamurthi S."/>
        </authorList>
    </citation>
    <scope>NUCLEOTIDE SEQUENCE [LARGE SCALE GENOMIC DNA]</scope>
    <source>
        <strain evidence="5 7">Mi-7</strain>
    </source>
</reference>
<keyword evidence="1" id="KW-0175">Coiled coil</keyword>
<feature type="compositionally biased region" description="Basic and acidic residues" evidence="2">
    <location>
        <begin position="75"/>
        <end position="101"/>
    </location>
</feature>
<feature type="signal peptide" evidence="3">
    <location>
        <begin position="1"/>
        <end position="24"/>
    </location>
</feature>
<comment type="caution">
    <text evidence="5">The sequence shown here is derived from an EMBL/GenBank/DDBJ whole genome shotgun (WGS) entry which is preliminary data.</text>
</comment>
<protein>
    <submittedName>
        <fullName evidence="6">Uncharacterized protein DUF4124</fullName>
    </submittedName>
</protein>
<evidence type="ECO:0000313" key="5">
    <source>
        <dbReference type="EMBL" id="PAV24597.1"/>
    </source>
</evidence>
<evidence type="ECO:0000313" key="7">
    <source>
        <dbReference type="Proteomes" id="UP000218332"/>
    </source>
</evidence>
<name>A0A2A2HZ52_9GAMM</name>
<dbReference type="Proteomes" id="UP000245887">
    <property type="component" value="Unassembled WGS sequence"/>
</dbReference>
<dbReference type="Proteomes" id="UP000218332">
    <property type="component" value="Unassembled WGS sequence"/>
</dbReference>
<dbReference type="AlphaFoldDB" id="A0A2A2HZ52"/>
<evidence type="ECO:0000313" key="6">
    <source>
        <dbReference type="EMBL" id="PVY76983.1"/>
    </source>
</evidence>
<dbReference type="Pfam" id="PF13511">
    <property type="entry name" value="DUF4124"/>
    <property type="match status" value="1"/>
</dbReference>
<sequence length="217" mass="24743">MTAKRQAILATALCIGLTPALAVASTMYRYTDENGKTVISNTVPSNASERGYDILNSQGRVIERVEPAPTEEEIEARKARQERKAQQEAQRKQDAELLRTYSHPDDAVRALRRKLEERRSLVQLKRGNISVVRSQLAEQEQRAADMERAGQTVSEAVTERIDRLQSRIKEIRSEIEEQQAETRVIREEYEEKIRRLETITGKERTLSIELPDADGPT</sequence>
<dbReference type="InterPro" id="IPR025392">
    <property type="entry name" value="DUF4124"/>
</dbReference>
<evidence type="ECO:0000256" key="1">
    <source>
        <dbReference type="SAM" id="Coils"/>
    </source>
</evidence>
<feature type="region of interest" description="Disordered" evidence="2">
    <location>
        <begin position="68"/>
        <end position="101"/>
    </location>
</feature>
<evidence type="ECO:0000256" key="3">
    <source>
        <dbReference type="SAM" id="SignalP"/>
    </source>
</evidence>
<dbReference type="RefSeq" id="WP_095612308.1">
    <property type="nucleotide sequence ID" value="NZ_NMPM01000127.1"/>
</dbReference>
<dbReference type="EMBL" id="NMPM01000127">
    <property type="protein sequence ID" value="PAV24597.1"/>
    <property type="molecule type" value="Genomic_DNA"/>
</dbReference>
<feature type="domain" description="DUF4124" evidence="4">
    <location>
        <begin position="19"/>
        <end position="77"/>
    </location>
</feature>
<proteinExistence type="predicted"/>
<evidence type="ECO:0000313" key="8">
    <source>
        <dbReference type="Proteomes" id="UP000245887"/>
    </source>
</evidence>